<evidence type="ECO:0000313" key="1">
    <source>
        <dbReference type="EMBL" id="KAK6769121.1"/>
    </source>
</evidence>
<comment type="caution">
    <text evidence="1">The sequence shown here is derived from an EMBL/GenBank/DDBJ whole genome shotgun (WGS) entry which is preliminary data.</text>
</comment>
<keyword evidence="2" id="KW-1185">Reference proteome</keyword>
<accession>A0AAN8XUC3</accession>
<sequence length="113" mass="13102">MSTGGAAMKAIINTEVAVNKVGIIKTPNHPINIFVQEGLQKMLIVNEKIGSVERRKWIRIHIHKNYIRRRRIFDFFLKRSNRASLKGIFYPIAKSLNQDFQMNGVVLLRAIWL</sequence>
<dbReference type="EMBL" id="JBANQN010000922">
    <property type="protein sequence ID" value="KAK6769121.1"/>
    <property type="molecule type" value="Genomic_DNA"/>
</dbReference>
<name>A0AAN8XUC3_SOLBU</name>
<proteinExistence type="predicted"/>
<dbReference type="Proteomes" id="UP001371456">
    <property type="component" value="Unassembled WGS sequence"/>
</dbReference>
<organism evidence="1 2">
    <name type="scientific">Solanum bulbocastanum</name>
    <name type="common">Wild potato</name>
    <dbReference type="NCBI Taxonomy" id="147425"/>
    <lineage>
        <taxon>Eukaryota</taxon>
        <taxon>Viridiplantae</taxon>
        <taxon>Streptophyta</taxon>
        <taxon>Embryophyta</taxon>
        <taxon>Tracheophyta</taxon>
        <taxon>Spermatophyta</taxon>
        <taxon>Magnoliopsida</taxon>
        <taxon>eudicotyledons</taxon>
        <taxon>Gunneridae</taxon>
        <taxon>Pentapetalae</taxon>
        <taxon>asterids</taxon>
        <taxon>lamiids</taxon>
        <taxon>Solanales</taxon>
        <taxon>Solanaceae</taxon>
        <taxon>Solanoideae</taxon>
        <taxon>Solaneae</taxon>
        <taxon>Solanum</taxon>
    </lineage>
</organism>
<evidence type="ECO:0000313" key="2">
    <source>
        <dbReference type="Proteomes" id="UP001371456"/>
    </source>
</evidence>
<gene>
    <name evidence="1" type="ORF">RDI58_033634</name>
</gene>
<reference evidence="1 2" key="1">
    <citation type="submission" date="2024-02" db="EMBL/GenBank/DDBJ databases">
        <title>de novo genome assembly of Solanum bulbocastanum strain 11H21.</title>
        <authorList>
            <person name="Hosaka A.J."/>
        </authorList>
    </citation>
    <scope>NUCLEOTIDE SEQUENCE [LARGE SCALE GENOMIC DNA]</scope>
    <source>
        <tissue evidence="1">Young leaves</tissue>
    </source>
</reference>
<protein>
    <submittedName>
        <fullName evidence="1">Uncharacterized protein</fullName>
    </submittedName>
</protein>
<dbReference type="AlphaFoldDB" id="A0AAN8XUC3"/>